<protein>
    <submittedName>
        <fullName evidence="7">APA family basic amino acid/polyamine antiporter</fullName>
    </submittedName>
</protein>
<feature type="transmembrane region" description="Helical" evidence="6">
    <location>
        <begin position="380"/>
        <end position="406"/>
    </location>
</feature>
<evidence type="ECO:0000256" key="2">
    <source>
        <dbReference type="ARBA" id="ARBA00022475"/>
    </source>
</evidence>
<proteinExistence type="predicted"/>
<feature type="transmembrane region" description="Helical" evidence="6">
    <location>
        <begin position="271"/>
        <end position="294"/>
    </location>
</feature>
<evidence type="ECO:0000256" key="3">
    <source>
        <dbReference type="ARBA" id="ARBA00022692"/>
    </source>
</evidence>
<keyword evidence="3 6" id="KW-0812">Transmembrane</keyword>
<sequence length="434" mass="44250">MSAPAAPIQLGKSVGLVGVVTFGAGTAIGVSIFTILGPTAQVAGAGLLPAIGLAALPMLIFALAYAYLGSALPVSGASYEWPRRFIHPAVGFLIAWMRIVANVGAMAILSQVLVGYLGMVVPLPPLPAMAALITLVFALNYRGVALAAKAQTALMALLLVVLTLLVALGLPHVRVATMGAPLSVPLPQVLAAVPLMISLFLGIESAVEIGEEVRNPARTMPLGIALAIALTALVYGAVAATALGLVGPAGLAASKAPLLDAARVVMGSPAATILIVGAATLSIVKSMNALALTFSRSLFAMGRSGALPTALGRVHPRFATPHVAVLLAWACAMAGMLLPQSLVFLLLAVNLPTMLKYAACSWSATVVARHHPEIHARAALGMAPATVTLIGLIGVVAALAIAAFGVEADPRPYLLVGGWLVLGLAWWFAFARRS</sequence>
<feature type="transmembrane region" description="Helical" evidence="6">
    <location>
        <begin position="412"/>
        <end position="430"/>
    </location>
</feature>
<dbReference type="PANTHER" id="PTHR42770">
    <property type="entry name" value="AMINO ACID TRANSPORTER-RELATED"/>
    <property type="match status" value="1"/>
</dbReference>
<feature type="transmembrane region" description="Helical" evidence="6">
    <location>
        <begin position="89"/>
        <end position="117"/>
    </location>
</feature>
<reference evidence="7 8" key="1">
    <citation type="submission" date="2023-07" db="EMBL/GenBank/DDBJ databases">
        <title>Sorghum-associated microbial communities from plants grown in Nebraska, USA.</title>
        <authorList>
            <person name="Schachtman D."/>
        </authorList>
    </citation>
    <scope>NUCLEOTIDE SEQUENCE [LARGE SCALE GENOMIC DNA]</scope>
    <source>
        <strain evidence="7 8">DS1027</strain>
    </source>
</reference>
<feature type="transmembrane region" description="Helical" evidence="6">
    <location>
        <begin position="123"/>
        <end position="141"/>
    </location>
</feature>
<evidence type="ECO:0000313" key="7">
    <source>
        <dbReference type="EMBL" id="MDR6512625.1"/>
    </source>
</evidence>
<feature type="transmembrane region" description="Helical" evidence="6">
    <location>
        <begin position="153"/>
        <end position="173"/>
    </location>
</feature>
<evidence type="ECO:0000256" key="5">
    <source>
        <dbReference type="ARBA" id="ARBA00023136"/>
    </source>
</evidence>
<dbReference type="RefSeq" id="WP_309806123.1">
    <property type="nucleotide sequence ID" value="NZ_JAVDRD010000011.1"/>
</dbReference>
<dbReference type="PANTHER" id="PTHR42770:SF7">
    <property type="entry name" value="MEMBRANE PROTEIN"/>
    <property type="match status" value="1"/>
</dbReference>
<evidence type="ECO:0000256" key="4">
    <source>
        <dbReference type="ARBA" id="ARBA00022989"/>
    </source>
</evidence>
<dbReference type="Proteomes" id="UP001184150">
    <property type="component" value="Unassembled WGS sequence"/>
</dbReference>
<evidence type="ECO:0000313" key="8">
    <source>
        <dbReference type="Proteomes" id="UP001184150"/>
    </source>
</evidence>
<dbReference type="InterPro" id="IPR002293">
    <property type="entry name" value="AA/rel_permease1"/>
</dbReference>
<dbReference type="EMBL" id="JAVDRD010000011">
    <property type="protein sequence ID" value="MDR6512625.1"/>
    <property type="molecule type" value="Genomic_DNA"/>
</dbReference>
<evidence type="ECO:0000256" key="1">
    <source>
        <dbReference type="ARBA" id="ARBA00004651"/>
    </source>
</evidence>
<comment type="subcellular location">
    <subcellularLocation>
        <location evidence="1">Cell membrane</location>
        <topology evidence="1">Multi-pass membrane protein</topology>
    </subcellularLocation>
</comment>
<dbReference type="Gene3D" id="1.20.1740.10">
    <property type="entry name" value="Amino acid/polyamine transporter I"/>
    <property type="match status" value="1"/>
</dbReference>
<feature type="transmembrane region" description="Helical" evidence="6">
    <location>
        <begin position="185"/>
        <end position="203"/>
    </location>
</feature>
<keyword evidence="5 6" id="KW-0472">Membrane</keyword>
<dbReference type="Pfam" id="PF13520">
    <property type="entry name" value="AA_permease_2"/>
    <property type="match status" value="1"/>
</dbReference>
<dbReference type="InterPro" id="IPR050367">
    <property type="entry name" value="APC_superfamily"/>
</dbReference>
<feature type="transmembrane region" description="Helical" evidence="6">
    <location>
        <begin position="318"/>
        <end position="338"/>
    </location>
</feature>
<dbReference type="PIRSF" id="PIRSF006060">
    <property type="entry name" value="AA_transporter"/>
    <property type="match status" value="1"/>
</dbReference>
<organism evidence="7 8">
    <name type="scientific">Novosphingobium capsulatum</name>
    <dbReference type="NCBI Taxonomy" id="13688"/>
    <lineage>
        <taxon>Bacteria</taxon>
        <taxon>Pseudomonadati</taxon>
        <taxon>Pseudomonadota</taxon>
        <taxon>Alphaproteobacteria</taxon>
        <taxon>Sphingomonadales</taxon>
        <taxon>Sphingomonadaceae</taxon>
        <taxon>Novosphingobium</taxon>
    </lineage>
</organism>
<feature type="transmembrane region" description="Helical" evidence="6">
    <location>
        <begin position="42"/>
        <end position="68"/>
    </location>
</feature>
<keyword evidence="4 6" id="KW-1133">Transmembrane helix</keyword>
<feature type="transmembrane region" description="Helical" evidence="6">
    <location>
        <begin position="14"/>
        <end position="36"/>
    </location>
</feature>
<feature type="transmembrane region" description="Helical" evidence="6">
    <location>
        <begin position="224"/>
        <end position="251"/>
    </location>
</feature>
<gene>
    <name evidence="7" type="ORF">J2792_003510</name>
</gene>
<keyword evidence="2" id="KW-1003">Cell membrane</keyword>
<keyword evidence="8" id="KW-1185">Reference proteome</keyword>
<evidence type="ECO:0000256" key="6">
    <source>
        <dbReference type="SAM" id="Phobius"/>
    </source>
</evidence>
<name>A0ABU1MQK2_9SPHN</name>
<comment type="caution">
    <text evidence="7">The sequence shown here is derived from an EMBL/GenBank/DDBJ whole genome shotgun (WGS) entry which is preliminary data.</text>
</comment>
<accession>A0ABU1MQK2</accession>